<feature type="region of interest" description="Disordered" evidence="1">
    <location>
        <begin position="139"/>
        <end position="164"/>
    </location>
</feature>
<dbReference type="EMBL" id="CP031188">
    <property type="protein sequence ID" value="AXG73056.1"/>
    <property type="molecule type" value="Genomic_DNA"/>
</dbReference>
<dbReference type="AlphaFoldDB" id="A0A345H8Z6"/>
<keyword evidence="2" id="KW-1133">Transmembrane helix</keyword>
<keyword evidence="2" id="KW-0812">Transmembrane</keyword>
<feature type="transmembrane region" description="Helical" evidence="2">
    <location>
        <begin position="38"/>
        <end position="56"/>
    </location>
</feature>
<gene>
    <name evidence="3" type="ORF">DVK85_01940</name>
</gene>
<evidence type="ECO:0000313" key="3">
    <source>
        <dbReference type="EMBL" id="AXG73056.1"/>
    </source>
</evidence>
<organism evidence="3 4">
    <name type="scientific">Flavobacterium arcticum</name>
    <dbReference type="NCBI Taxonomy" id="1784713"/>
    <lineage>
        <taxon>Bacteria</taxon>
        <taxon>Pseudomonadati</taxon>
        <taxon>Bacteroidota</taxon>
        <taxon>Flavobacteriia</taxon>
        <taxon>Flavobacteriales</taxon>
        <taxon>Flavobacteriaceae</taxon>
        <taxon>Flavobacterium</taxon>
    </lineage>
</organism>
<sequence>MNDAHFHLAVNHLPIIIPIVGLLVMLGGFITRSAVVKRTAYCIFILGALCTIPAAVSGEGAEEVVEHLNIADHHIIHEHEEVAETFILCSYLLGGLALLGLWANIKRKTFSSAISIVTIVFSLVVLFLGSNAATTGGEIRHTEIRNDSGGDTHDDEHEDHNDDH</sequence>
<dbReference type="Proteomes" id="UP000253951">
    <property type="component" value="Chromosome"/>
</dbReference>
<evidence type="ECO:0000256" key="1">
    <source>
        <dbReference type="SAM" id="MobiDB-lite"/>
    </source>
</evidence>
<reference evidence="3 4" key="1">
    <citation type="submission" date="2018-07" db="EMBL/GenBank/DDBJ databases">
        <title>Complete genome sequence of Flavobacterium arcticum type strain SM1502T.</title>
        <authorList>
            <person name="Li Y."/>
            <person name="Li D.-D."/>
        </authorList>
    </citation>
    <scope>NUCLEOTIDE SEQUENCE [LARGE SCALE GENOMIC DNA]</scope>
    <source>
        <strain evidence="3 4">SM1502</strain>
    </source>
</reference>
<keyword evidence="4" id="KW-1185">Reference proteome</keyword>
<evidence type="ECO:0000313" key="4">
    <source>
        <dbReference type="Proteomes" id="UP000253951"/>
    </source>
</evidence>
<evidence type="ECO:0008006" key="5">
    <source>
        <dbReference type="Google" id="ProtNLM"/>
    </source>
</evidence>
<accession>A0A345H8Z6</accession>
<evidence type="ECO:0000256" key="2">
    <source>
        <dbReference type="SAM" id="Phobius"/>
    </source>
</evidence>
<dbReference type="OrthoDB" id="853672at2"/>
<feature type="transmembrane region" description="Helical" evidence="2">
    <location>
        <begin position="110"/>
        <end position="129"/>
    </location>
</feature>
<feature type="transmembrane region" description="Helical" evidence="2">
    <location>
        <begin position="12"/>
        <end position="31"/>
    </location>
</feature>
<protein>
    <recommendedName>
        <fullName evidence="5">DUF2231 domain-containing protein</fullName>
    </recommendedName>
</protein>
<keyword evidence="2" id="KW-0472">Membrane</keyword>
<dbReference type="RefSeq" id="WP_114676819.1">
    <property type="nucleotide sequence ID" value="NZ_CP031188.1"/>
</dbReference>
<name>A0A345H8Z6_9FLAO</name>
<dbReference type="KEGG" id="fat:DVK85_01940"/>
<proteinExistence type="predicted"/>
<feature type="transmembrane region" description="Helical" evidence="2">
    <location>
        <begin position="85"/>
        <end position="103"/>
    </location>
</feature>